<dbReference type="OrthoDB" id="9401175at2759"/>
<evidence type="ECO:0000313" key="3">
    <source>
        <dbReference type="Proteomes" id="UP000233556"/>
    </source>
</evidence>
<dbReference type="Proteomes" id="UP000233556">
    <property type="component" value="Unassembled WGS sequence"/>
</dbReference>
<name>A0A2I0UAV9_LIMLA</name>
<evidence type="ECO:0000313" key="2">
    <source>
        <dbReference type="EMBL" id="PKU43184.1"/>
    </source>
</evidence>
<accession>A0A2I0UAV9</accession>
<protein>
    <submittedName>
        <fullName evidence="2">Uncharacterized protein</fullName>
    </submittedName>
</protein>
<proteinExistence type="predicted"/>
<dbReference type="AlphaFoldDB" id="A0A2I0UAV9"/>
<feature type="region of interest" description="Disordered" evidence="1">
    <location>
        <begin position="28"/>
        <end position="50"/>
    </location>
</feature>
<evidence type="ECO:0000256" key="1">
    <source>
        <dbReference type="SAM" id="MobiDB-lite"/>
    </source>
</evidence>
<feature type="compositionally biased region" description="Polar residues" evidence="1">
    <location>
        <begin position="40"/>
        <end position="50"/>
    </location>
</feature>
<reference evidence="3" key="1">
    <citation type="submission" date="2017-11" db="EMBL/GenBank/DDBJ databases">
        <authorList>
            <person name="Lima N.C."/>
            <person name="Parody-Merino A.M."/>
            <person name="Battley P.F."/>
            <person name="Fidler A.E."/>
            <person name="Prosdocimi F."/>
        </authorList>
    </citation>
    <scope>NUCLEOTIDE SEQUENCE [LARGE SCALE GENOMIC DNA]</scope>
</reference>
<sequence>MTQTAAKVSADGLPAASRPYKEQLWEAKDIPGNSPAIRGKSSSAKISSTGLQTRVPQSFLIRERLQPLDHLCSPPLDSFQQFLVFLELGAPEPDRVLQMWPHQGRGEGEDDLLRPAGHALSKAPQETIGRLGHEDTLLAHGQLAVHQDTELSLSSAAFQQVTPKTVLVYRVIPPEVQGPTLTLIELH</sequence>
<dbReference type="EMBL" id="KZ505926">
    <property type="protein sequence ID" value="PKU43184.1"/>
    <property type="molecule type" value="Genomic_DNA"/>
</dbReference>
<organism evidence="2 3">
    <name type="scientific">Limosa lapponica baueri</name>
    <dbReference type="NCBI Taxonomy" id="1758121"/>
    <lineage>
        <taxon>Eukaryota</taxon>
        <taxon>Metazoa</taxon>
        <taxon>Chordata</taxon>
        <taxon>Craniata</taxon>
        <taxon>Vertebrata</taxon>
        <taxon>Euteleostomi</taxon>
        <taxon>Archelosauria</taxon>
        <taxon>Archosauria</taxon>
        <taxon>Dinosauria</taxon>
        <taxon>Saurischia</taxon>
        <taxon>Theropoda</taxon>
        <taxon>Coelurosauria</taxon>
        <taxon>Aves</taxon>
        <taxon>Neognathae</taxon>
        <taxon>Neoaves</taxon>
        <taxon>Charadriiformes</taxon>
        <taxon>Scolopacidae</taxon>
        <taxon>Limosa</taxon>
    </lineage>
</organism>
<keyword evidence="3" id="KW-1185">Reference proteome</keyword>
<reference evidence="3" key="2">
    <citation type="submission" date="2017-12" db="EMBL/GenBank/DDBJ databases">
        <title>Genome sequence of the Bar-tailed Godwit (Limosa lapponica baueri).</title>
        <authorList>
            <person name="Lima N.C.B."/>
            <person name="Parody-Merino A.M."/>
            <person name="Battley P.F."/>
            <person name="Fidler A.E."/>
            <person name="Prosdocimi F."/>
        </authorList>
    </citation>
    <scope>NUCLEOTIDE SEQUENCE [LARGE SCALE GENOMIC DNA]</scope>
</reference>
<gene>
    <name evidence="2" type="ORF">llap_6520</name>
</gene>